<protein>
    <submittedName>
        <fullName evidence="1">Uncharacterized protein</fullName>
    </submittedName>
</protein>
<dbReference type="KEGG" id="obj:EIO64_04685"/>
<accession>A0A4D7AGF2</accession>
<dbReference type="AlphaFoldDB" id="A0A4D7AGF2"/>
<sequence>MITKVAAPKSGWYQNVIPTTFFVGVELKSAIRRTMKELMCAPACGAIVWGFVIETAEIGSIVSQFAVAYCI</sequence>
<evidence type="ECO:0000313" key="1">
    <source>
        <dbReference type="EMBL" id="QCI58604.1"/>
    </source>
</evidence>
<evidence type="ECO:0000313" key="2">
    <source>
        <dbReference type="Proteomes" id="UP000298642"/>
    </source>
</evidence>
<dbReference type="Proteomes" id="UP000298642">
    <property type="component" value="Chromosome"/>
</dbReference>
<gene>
    <name evidence="1" type="ORF">EIO64_04685</name>
</gene>
<organism evidence="1 2">
    <name type="scientific">Dysosmobacter welbionis</name>
    <dbReference type="NCBI Taxonomy" id="2093857"/>
    <lineage>
        <taxon>Bacteria</taxon>
        <taxon>Bacillati</taxon>
        <taxon>Bacillota</taxon>
        <taxon>Clostridia</taxon>
        <taxon>Eubacteriales</taxon>
        <taxon>Oscillospiraceae</taxon>
        <taxon>Dysosmobacter</taxon>
    </lineage>
</organism>
<keyword evidence="2" id="KW-1185">Reference proteome</keyword>
<name>A0A4D7AGF2_9FIRM</name>
<dbReference type="RefSeq" id="WP_136890893.1">
    <property type="nucleotide sequence ID" value="NZ_CP034413.3"/>
</dbReference>
<proteinExistence type="predicted"/>
<reference evidence="2" key="1">
    <citation type="submission" date="2018-12" db="EMBL/GenBank/DDBJ databases">
        <title>Dusodibacter welbiota gen. nov., sp. nov., isolated from human faeces and emended description of the Oscillibacter genus.</title>
        <authorList>
            <person name="Le Roy T."/>
            <person name="Van der Smissen P."/>
            <person name="Delzenne N."/>
            <person name="Muccioli G."/>
            <person name="Collet J.F."/>
            <person name="Cani P.D."/>
        </authorList>
    </citation>
    <scope>NUCLEOTIDE SEQUENCE [LARGE SCALE GENOMIC DNA]</scope>
    <source>
        <strain evidence="2">J115</strain>
    </source>
</reference>
<dbReference type="EMBL" id="CP034413">
    <property type="protein sequence ID" value="QCI58604.1"/>
    <property type="molecule type" value="Genomic_DNA"/>
</dbReference>